<dbReference type="GO" id="GO:0005634">
    <property type="term" value="C:nucleus"/>
    <property type="evidence" value="ECO:0007669"/>
    <property type="project" value="InterPro"/>
</dbReference>
<feature type="region of interest" description="Disordered" evidence="3">
    <location>
        <begin position="137"/>
        <end position="156"/>
    </location>
</feature>
<dbReference type="AlphaFoldDB" id="A0A4Q9PD77"/>
<feature type="region of interest" description="Disordered" evidence="3">
    <location>
        <begin position="357"/>
        <end position="418"/>
    </location>
</feature>
<dbReference type="Proteomes" id="UP000292082">
    <property type="component" value="Unassembled WGS sequence"/>
</dbReference>
<dbReference type="PANTHER" id="PTHR11875">
    <property type="entry name" value="TESTIS-SPECIFIC Y-ENCODED PROTEIN"/>
    <property type="match status" value="1"/>
</dbReference>
<dbReference type="Pfam" id="PF00956">
    <property type="entry name" value="NAP"/>
    <property type="match status" value="1"/>
</dbReference>
<feature type="region of interest" description="Disordered" evidence="3">
    <location>
        <begin position="1"/>
        <end position="51"/>
    </location>
</feature>
<dbReference type="FunFam" id="3.30.1120.90:FF:000003">
    <property type="entry name" value="Nucleosome assembly protein"/>
    <property type="match status" value="1"/>
</dbReference>
<evidence type="ECO:0000256" key="2">
    <source>
        <dbReference type="RuleBase" id="RU003876"/>
    </source>
</evidence>
<proteinExistence type="inferred from homology"/>
<feature type="compositionally biased region" description="Polar residues" evidence="3">
    <location>
        <begin position="1"/>
        <end position="22"/>
    </location>
</feature>
<feature type="compositionally biased region" description="Basic and acidic residues" evidence="3">
    <location>
        <begin position="144"/>
        <end position="154"/>
    </location>
</feature>
<sequence length="418" mass="47504">MSYNIPINQVDPTAPTPQNTPLQHAPIAQGLSRPTVPDITEDNEGEEEESTGAIQQAMLGLVHGKLSGLVGKSSGYIESLPVEVKKNIEALKGVQVKQVELQNQYKRECLELEKKYLELQKPLYDRRHAIITGAAQPTPEEIEAGEKQSIKDDPDYTPLPKDVQPAPAGIPEFWLTALRTHAHFGEVITDRDADALKSLIDIRIEYLPSTEPKPGFKLLFKFAPNDYFENEVLEKTYLYQEEVGYSGDFMYDRAIGTEIKWKEDKDLTKEFEVKKQRNKNTNRTRLVRKARPTASFFNFFSPPQPPSDEAIESGELDEDELEELEEKLEIDYQLGEDIKEKIIPRAIDYFTGKALEYEDFDDDDDDFEDIDDEDDDEDEFEDDDSDSDGDIPARRRAPPKGRGAGANQNVNPEECKQQ</sequence>
<protein>
    <submittedName>
        <fullName evidence="4">Nucleosome assembly protein</fullName>
    </submittedName>
</protein>
<dbReference type="Gene3D" id="3.30.1120.90">
    <property type="entry name" value="Nucleosome assembly protein"/>
    <property type="match status" value="1"/>
</dbReference>
<dbReference type="GO" id="GO:0006334">
    <property type="term" value="P:nucleosome assembly"/>
    <property type="evidence" value="ECO:0007669"/>
    <property type="project" value="InterPro"/>
</dbReference>
<dbReference type="STRING" id="114155.A0A4Q9PD77"/>
<dbReference type="SUPFAM" id="SSF143113">
    <property type="entry name" value="NAP-like"/>
    <property type="match status" value="1"/>
</dbReference>
<dbReference type="Gene3D" id="1.20.5.1500">
    <property type="match status" value="1"/>
</dbReference>
<comment type="similarity">
    <text evidence="1 2">Belongs to the nucleosome assembly protein (NAP) family.</text>
</comment>
<evidence type="ECO:0000313" key="4">
    <source>
        <dbReference type="EMBL" id="TBU52800.1"/>
    </source>
</evidence>
<dbReference type="EMBL" id="ML145236">
    <property type="protein sequence ID" value="TBU52800.1"/>
    <property type="molecule type" value="Genomic_DNA"/>
</dbReference>
<dbReference type="InterPro" id="IPR002164">
    <property type="entry name" value="NAP_family"/>
</dbReference>
<name>A0A4Q9PD77_9APHY</name>
<feature type="region of interest" description="Disordered" evidence="3">
    <location>
        <begin position="298"/>
        <end position="317"/>
    </location>
</feature>
<accession>A0A4Q9PD77</accession>
<gene>
    <name evidence="4" type="ORF">BD310DRAFT_831417</name>
</gene>
<feature type="compositionally biased region" description="Acidic residues" evidence="3">
    <location>
        <begin position="357"/>
        <end position="389"/>
    </location>
</feature>
<keyword evidence="5" id="KW-1185">Reference proteome</keyword>
<dbReference type="FunFam" id="1.20.5.1500:FF:000001">
    <property type="entry name" value="Nucleosome assembly protein 1-like 1"/>
    <property type="match status" value="1"/>
</dbReference>
<dbReference type="InterPro" id="IPR037231">
    <property type="entry name" value="NAP-like_sf"/>
</dbReference>
<feature type="compositionally biased region" description="Acidic residues" evidence="3">
    <location>
        <begin position="39"/>
        <end position="50"/>
    </location>
</feature>
<evidence type="ECO:0000256" key="1">
    <source>
        <dbReference type="ARBA" id="ARBA00009947"/>
    </source>
</evidence>
<reference evidence="4 5" key="1">
    <citation type="submission" date="2019-01" db="EMBL/GenBank/DDBJ databases">
        <title>Draft genome sequences of three monokaryotic isolates of the white-rot basidiomycete fungus Dichomitus squalens.</title>
        <authorList>
            <consortium name="DOE Joint Genome Institute"/>
            <person name="Lopez S.C."/>
            <person name="Andreopoulos B."/>
            <person name="Pangilinan J."/>
            <person name="Lipzen A."/>
            <person name="Riley R."/>
            <person name="Ahrendt S."/>
            <person name="Ng V."/>
            <person name="Barry K."/>
            <person name="Daum C."/>
            <person name="Grigoriev I.V."/>
            <person name="Hilden K.S."/>
            <person name="Makela M.R."/>
            <person name="de Vries R.P."/>
        </authorList>
    </citation>
    <scope>NUCLEOTIDE SEQUENCE [LARGE SCALE GENOMIC DNA]</scope>
    <source>
        <strain evidence="4 5">CBS 464.89</strain>
    </source>
</reference>
<evidence type="ECO:0000256" key="3">
    <source>
        <dbReference type="SAM" id="MobiDB-lite"/>
    </source>
</evidence>
<organism evidence="4 5">
    <name type="scientific">Dichomitus squalens</name>
    <dbReference type="NCBI Taxonomy" id="114155"/>
    <lineage>
        <taxon>Eukaryota</taxon>
        <taxon>Fungi</taxon>
        <taxon>Dikarya</taxon>
        <taxon>Basidiomycota</taxon>
        <taxon>Agaricomycotina</taxon>
        <taxon>Agaricomycetes</taxon>
        <taxon>Polyporales</taxon>
        <taxon>Polyporaceae</taxon>
        <taxon>Dichomitus</taxon>
    </lineage>
</organism>
<evidence type="ECO:0000313" key="5">
    <source>
        <dbReference type="Proteomes" id="UP000292082"/>
    </source>
</evidence>